<dbReference type="InterPro" id="IPR001683">
    <property type="entry name" value="PX_dom"/>
</dbReference>
<feature type="region of interest" description="Disordered" evidence="3">
    <location>
        <begin position="835"/>
        <end position="966"/>
    </location>
</feature>
<evidence type="ECO:0000256" key="1">
    <source>
        <dbReference type="ARBA" id="ARBA00022801"/>
    </source>
</evidence>
<dbReference type="GO" id="GO:0005525">
    <property type="term" value="F:GTP binding"/>
    <property type="evidence" value="ECO:0007669"/>
    <property type="project" value="InterPro"/>
</dbReference>
<gene>
    <name evidence="5" type="ORF">HAND00432_LOCUS24818</name>
</gene>
<dbReference type="GO" id="GO:0035091">
    <property type="term" value="F:phosphatidylinositol binding"/>
    <property type="evidence" value="ECO:0007669"/>
    <property type="project" value="InterPro"/>
</dbReference>
<feature type="compositionally biased region" description="Basic and acidic residues" evidence="3">
    <location>
        <begin position="578"/>
        <end position="611"/>
    </location>
</feature>
<dbReference type="Pfam" id="PF02263">
    <property type="entry name" value="GBP"/>
    <property type="match status" value="1"/>
</dbReference>
<proteinExistence type="predicted"/>
<dbReference type="Pfam" id="PF02841">
    <property type="entry name" value="GBP_C"/>
    <property type="match status" value="1"/>
</dbReference>
<dbReference type="SUPFAM" id="SSF64268">
    <property type="entry name" value="PX domain"/>
    <property type="match status" value="1"/>
</dbReference>
<keyword evidence="1" id="KW-0378">Hydrolase</keyword>
<dbReference type="GO" id="GO:0003924">
    <property type="term" value="F:GTPase activity"/>
    <property type="evidence" value="ECO:0007669"/>
    <property type="project" value="InterPro"/>
</dbReference>
<name>A0A7S1H995_HEMAN</name>
<dbReference type="EMBL" id="HBFX01041230">
    <property type="protein sequence ID" value="CAD8973817.1"/>
    <property type="molecule type" value="Transcribed_RNA"/>
</dbReference>
<feature type="coiled-coil region" evidence="2">
    <location>
        <begin position="511"/>
        <end position="538"/>
    </location>
</feature>
<dbReference type="PROSITE" id="PS50195">
    <property type="entry name" value="PX"/>
    <property type="match status" value="1"/>
</dbReference>
<evidence type="ECO:0000256" key="2">
    <source>
        <dbReference type="SAM" id="Coils"/>
    </source>
</evidence>
<organism evidence="5">
    <name type="scientific">Hemiselmis andersenii</name>
    <name type="common">Cryptophyte alga</name>
    <dbReference type="NCBI Taxonomy" id="464988"/>
    <lineage>
        <taxon>Eukaryota</taxon>
        <taxon>Cryptophyceae</taxon>
        <taxon>Cryptomonadales</taxon>
        <taxon>Hemiselmidaceae</taxon>
        <taxon>Hemiselmis</taxon>
    </lineage>
</organism>
<sequence length="1301" mass="138431">MAGLEEDIGVAKGGQAIPFVVEDSEEGLCITEEARKALESMEGPLCVLCVVGGQGNGKSELMNRALFAHAENGFPVGGTQGIWMWSKPIPGTTSDGLDINILVMDAEGVPTEGCLSGSFEGGGAGVGKENPLHSISLLLSSFWVYMSLGGLSDAAVGDLASLAQGIARNVRMGPVGQEEVDVESMASCFPKLWWVLRDATPAQLVDDVGRNLTSRQYLERAVSGDVNSSFSQSKSRSRAIVRMCFEDRDCFPLAPAYEQSSPSASLGSPRTPSAGYLRQAQVLGGRVVQNADSKTINGVQVTGPMLALLADSYVTSANSGSHLSVKDAWDSVCDAECERSMAACAGVYERMAGSIRVESLPMPLYELTQWHTEAAGEALRMFEDQTKGREGAAKYRSLLEERLRGLFRGIDADNHHIGCLKAKEALEGLYSEVDARLHEGGYGEFGAYERDRARVRARFLEEVPRNMHSMLVLHEFMEEKLSGAATRFLTKTSEEADDSRQRLETEVEKMRFGVMQQQRGLERELEELKERLTLQEDYLAAGKARERELRESLTSEREKHSVEVAELGQAHSRALQDALRESDESERRRIDSEFRMREAESRLASLSERRAPVPKKRSSPATPDARKVEDAHVRDVLRQVCTSVRAAALNSRQTAERSRASASAFAPPQDAPPAAPEWREVEDEAGVLAWCEAALEAVASACEGVDRDAKATAKLVQDLSQACKTAREAAAAAIRSPPPGTMRHPAATPGVVPGRSIAEEEIEWFSPLPVGQTPAPHGRTPGGGLLRRALGTPGRDALRVTPFSQPAHPEAHVGGSARVGKVALFSPGLEGGGAFGPGGGLSSASKAPLPTMQEGGNEGGPHDGVHRPGAASRPLLGGQAPVPRCPGSASSLPDPSAKQFPGLGGRLSPDESSPPPEGAGAHNASHSSGDSSREGPRVSPAGDGASPALGATPPPHWSASTVASDGAGSAGLPLGAGSALPGSAVAGAGADQRDGQQHSREALFGLQQNPISDRIDKLERTMEEMRKHEAALQQQQQPAVGAGGMMDGPPMGWCCVIESTRTQGSERNGRLYTEYRVCVSTPGQRPVRLGKRYSQFLAMHRKLCKTFPHVAMPPNSSQLFGGWASSVWFGRFDADFIECRRVWLEAYATDILNTPSLAHSSIVTGFIESDLLLDQFVNEPPVHLAPLTPTSAAGLRGGYTAPPPTTAKPERPLGEFGAAFSPASKPSFSSQTPGAADDGSAWAARMNQTLPAPHSSPAALRGEVAGAFTPQPHRPAVMSLRQARQASLTFSPLQVVAPTEG</sequence>
<evidence type="ECO:0000313" key="5">
    <source>
        <dbReference type="EMBL" id="CAD8973817.1"/>
    </source>
</evidence>
<dbReference type="SUPFAM" id="SSF48340">
    <property type="entry name" value="Interferon-induced guanylate-binding protein 1 (GBP1), C-terminal domain"/>
    <property type="match status" value="1"/>
</dbReference>
<feature type="compositionally biased region" description="Basic and acidic residues" evidence="3">
    <location>
        <begin position="549"/>
        <end position="563"/>
    </location>
</feature>
<feature type="region of interest" description="Disordered" evidence="3">
    <location>
        <begin position="649"/>
        <end position="681"/>
    </location>
</feature>
<dbReference type="InterPro" id="IPR027417">
    <property type="entry name" value="P-loop_NTPase"/>
</dbReference>
<dbReference type="Gene3D" id="3.30.1520.10">
    <property type="entry name" value="Phox-like domain"/>
    <property type="match status" value="1"/>
</dbReference>
<dbReference type="SUPFAM" id="SSF52540">
    <property type="entry name" value="P-loop containing nucleoside triphosphate hydrolases"/>
    <property type="match status" value="1"/>
</dbReference>
<dbReference type="Pfam" id="PF00787">
    <property type="entry name" value="PX"/>
    <property type="match status" value="1"/>
</dbReference>
<feature type="domain" description="PX" evidence="4">
    <location>
        <begin position="1053"/>
        <end position="1183"/>
    </location>
</feature>
<reference evidence="5" key="1">
    <citation type="submission" date="2021-01" db="EMBL/GenBank/DDBJ databases">
        <authorList>
            <person name="Corre E."/>
            <person name="Pelletier E."/>
            <person name="Niang G."/>
            <person name="Scheremetjew M."/>
            <person name="Finn R."/>
            <person name="Kale V."/>
            <person name="Holt S."/>
            <person name="Cochrane G."/>
            <person name="Meng A."/>
            <person name="Brown T."/>
            <person name="Cohen L."/>
        </authorList>
    </citation>
    <scope>NUCLEOTIDE SEQUENCE</scope>
    <source>
        <strain evidence="5">CCMP644</strain>
    </source>
</reference>
<dbReference type="InterPro" id="IPR036543">
    <property type="entry name" value="Guanylate-bd_C_sf"/>
</dbReference>
<dbReference type="PANTHER" id="PTHR10751">
    <property type="entry name" value="GUANYLATE BINDING PROTEIN"/>
    <property type="match status" value="1"/>
</dbReference>
<evidence type="ECO:0000256" key="3">
    <source>
        <dbReference type="SAM" id="MobiDB-lite"/>
    </source>
</evidence>
<dbReference type="InterPro" id="IPR036871">
    <property type="entry name" value="PX_dom_sf"/>
</dbReference>
<dbReference type="InterPro" id="IPR003191">
    <property type="entry name" value="Guanylate-bd/ATL_C"/>
</dbReference>
<dbReference type="SMART" id="SM00312">
    <property type="entry name" value="PX"/>
    <property type="match status" value="1"/>
</dbReference>
<evidence type="ECO:0000259" key="4">
    <source>
        <dbReference type="PROSITE" id="PS50195"/>
    </source>
</evidence>
<feature type="region of interest" description="Disordered" evidence="3">
    <location>
        <begin position="549"/>
        <end position="630"/>
    </location>
</feature>
<dbReference type="Gene3D" id="3.40.50.300">
    <property type="entry name" value="P-loop containing nucleotide triphosphate hydrolases"/>
    <property type="match status" value="1"/>
</dbReference>
<protein>
    <recommendedName>
        <fullName evidence="4">PX domain-containing protein</fullName>
    </recommendedName>
</protein>
<keyword evidence="2" id="KW-0175">Coiled coil</keyword>
<dbReference type="Gene3D" id="1.20.1000.10">
    <property type="entry name" value="Guanylate-binding protein, C-terminal domain"/>
    <property type="match status" value="1"/>
</dbReference>
<dbReference type="CDD" id="cd06093">
    <property type="entry name" value="PX_domain"/>
    <property type="match status" value="1"/>
</dbReference>
<accession>A0A7S1H995</accession>
<dbReference type="InterPro" id="IPR015894">
    <property type="entry name" value="Guanylate-bd_N"/>
</dbReference>